<evidence type="ECO:0000313" key="4">
    <source>
        <dbReference type="EMBL" id="MEN1762201.1"/>
    </source>
</evidence>
<feature type="transmembrane region" description="Helical" evidence="2">
    <location>
        <begin position="12"/>
        <end position="30"/>
    </location>
</feature>
<feature type="transmembrane region" description="Helical" evidence="2">
    <location>
        <begin position="156"/>
        <end position="188"/>
    </location>
</feature>
<keyword evidence="2" id="KW-0472">Membrane</keyword>
<organism evidence="4 5">
    <name type="scientific">Anoxynatronum sibiricum</name>
    <dbReference type="NCBI Taxonomy" id="210623"/>
    <lineage>
        <taxon>Bacteria</taxon>
        <taxon>Bacillati</taxon>
        <taxon>Bacillota</taxon>
        <taxon>Clostridia</taxon>
        <taxon>Eubacteriales</taxon>
        <taxon>Clostridiaceae</taxon>
        <taxon>Anoxynatronum</taxon>
    </lineage>
</organism>
<feature type="transmembrane region" description="Helical" evidence="2">
    <location>
        <begin position="194"/>
        <end position="218"/>
    </location>
</feature>
<evidence type="ECO:0000256" key="2">
    <source>
        <dbReference type="SAM" id="Phobius"/>
    </source>
</evidence>
<evidence type="ECO:0000259" key="3">
    <source>
        <dbReference type="Pfam" id="PF02517"/>
    </source>
</evidence>
<feature type="region of interest" description="Disordered" evidence="1">
    <location>
        <begin position="270"/>
        <end position="330"/>
    </location>
</feature>
<gene>
    <name evidence="4" type="ORF">AAIG11_17055</name>
</gene>
<proteinExistence type="predicted"/>
<evidence type="ECO:0000256" key="1">
    <source>
        <dbReference type="SAM" id="MobiDB-lite"/>
    </source>
</evidence>
<feature type="transmembrane region" description="Helical" evidence="2">
    <location>
        <begin position="121"/>
        <end position="144"/>
    </location>
</feature>
<evidence type="ECO:0000313" key="5">
    <source>
        <dbReference type="Proteomes" id="UP001407405"/>
    </source>
</evidence>
<keyword evidence="2" id="KW-1133">Transmembrane helix</keyword>
<feature type="compositionally biased region" description="Polar residues" evidence="1">
    <location>
        <begin position="270"/>
        <end position="279"/>
    </location>
</feature>
<feature type="transmembrane region" description="Helical" evidence="2">
    <location>
        <begin position="238"/>
        <end position="260"/>
    </location>
</feature>
<dbReference type="RefSeq" id="WP_343187465.1">
    <property type="nucleotide sequence ID" value="NZ_JBCITM010000031.1"/>
</dbReference>
<feature type="compositionally biased region" description="Basic and acidic residues" evidence="1">
    <location>
        <begin position="296"/>
        <end position="307"/>
    </location>
</feature>
<dbReference type="InterPro" id="IPR003675">
    <property type="entry name" value="Rce1/LyrA-like_dom"/>
</dbReference>
<comment type="caution">
    <text evidence="4">The sequence shown here is derived from an EMBL/GenBank/DDBJ whole genome shotgun (WGS) entry which is preliminary data.</text>
</comment>
<accession>A0ABU9VYI1</accession>
<protein>
    <submittedName>
        <fullName evidence="4">Type II CAAX endopeptidase family protein</fullName>
    </submittedName>
</protein>
<dbReference type="Proteomes" id="UP001407405">
    <property type="component" value="Unassembled WGS sequence"/>
</dbReference>
<dbReference type="EMBL" id="JBCITM010000031">
    <property type="protein sequence ID" value="MEN1762201.1"/>
    <property type="molecule type" value="Genomic_DNA"/>
</dbReference>
<reference evidence="4 5" key="1">
    <citation type="submission" date="2024-04" db="EMBL/GenBank/DDBJ databases">
        <title>Genome sequencing and metabolic network reconstruction of aminoacids and betaine degradation by Anoxynatronum sibiricum.</title>
        <authorList>
            <person name="Detkova E.N."/>
            <person name="Boltjanskaja Y.V."/>
            <person name="Mardanov A.V."/>
            <person name="Kevbrin V."/>
        </authorList>
    </citation>
    <scope>NUCLEOTIDE SEQUENCE [LARGE SCALE GENOMIC DNA]</scope>
    <source>
        <strain evidence="4 5">Z-7981</strain>
    </source>
</reference>
<feature type="transmembrane region" description="Helical" evidence="2">
    <location>
        <begin position="76"/>
        <end position="101"/>
    </location>
</feature>
<feature type="transmembrane region" description="Helical" evidence="2">
    <location>
        <begin position="344"/>
        <end position="366"/>
    </location>
</feature>
<keyword evidence="2" id="KW-0812">Transmembrane</keyword>
<feature type="compositionally biased region" description="Low complexity" evidence="1">
    <location>
        <begin position="280"/>
        <end position="294"/>
    </location>
</feature>
<dbReference type="Pfam" id="PF02517">
    <property type="entry name" value="Rce1-like"/>
    <property type="match status" value="1"/>
</dbReference>
<feature type="transmembrane region" description="Helical" evidence="2">
    <location>
        <begin position="36"/>
        <end position="55"/>
    </location>
</feature>
<name>A0ABU9VYI1_9CLOT</name>
<feature type="domain" description="CAAX prenyl protease 2/Lysostaphin resistance protein A-like" evidence="3">
    <location>
        <begin position="121"/>
        <end position="206"/>
    </location>
</feature>
<sequence>MNKLRTLRVFDANLLFLIGSLLFFTIGFTVQQRELYTGLIITQLAVVLLPPFLYLELRRMNVRQILRLNTISVRQAVLAALITIFMYPAAVTANLFMLNLLSRIGNLEIPQLPAASSPFEYLRLMLIVSLLAGVCEEVFFRGFIMRGYESLGQGKAVVITAFLFGIFHYNIYNLMGAIMLGLVFGMLVKVTGSLYAGIVGHIVNNGFAVTLSYAFTLLAQWMPTEEMQLAEETVSDSLLASLLFFGVLAILGMGVSWYLYRKLETSSSPQQAISTSTPPSLVSDDSSAASSVTSNDEEKAAESRLGDDPQPEQASQNSEKQVLETGNGEPLPDGQPPLVQWWEFFPLTGVIPLFIHILLIQISMILGRF</sequence>
<keyword evidence="5" id="KW-1185">Reference proteome</keyword>